<comment type="caution">
    <text evidence="2">The sequence shown here is derived from an EMBL/GenBank/DDBJ whole genome shotgun (WGS) entry which is preliminary data.</text>
</comment>
<evidence type="ECO:0000313" key="2">
    <source>
        <dbReference type="EMBL" id="PGH05874.1"/>
    </source>
</evidence>
<reference evidence="2 3" key="1">
    <citation type="submission" date="2017-10" db="EMBL/GenBank/DDBJ databases">
        <title>Comparative genomics in systemic dimorphic fungi from Ajellomycetaceae.</title>
        <authorList>
            <person name="Munoz J.F."/>
            <person name="Mcewen J.G."/>
            <person name="Clay O.K."/>
            <person name="Cuomo C.A."/>
        </authorList>
    </citation>
    <scope>NUCLEOTIDE SEQUENCE [LARGE SCALE GENOMIC DNA]</scope>
    <source>
        <strain evidence="2 3">UAMH130</strain>
    </source>
</reference>
<name>A0A2B7X2K8_9EURO</name>
<feature type="compositionally biased region" description="Low complexity" evidence="1">
    <location>
        <begin position="603"/>
        <end position="616"/>
    </location>
</feature>
<feature type="region of interest" description="Disordered" evidence="1">
    <location>
        <begin position="529"/>
        <end position="616"/>
    </location>
</feature>
<dbReference type="AlphaFoldDB" id="A0A2B7X2K8"/>
<gene>
    <name evidence="2" type="ORF">GX51_02653</name>
</gene>
<evidence type="ECO:0000313" key="3">
    <source>
        <dbReference type="Proteomes" id="UP000224080"/>
    </source>
</evidence>
<keyword evidence="3" id="KW-1185">Reference proteome</keyword>
<protein>
    <submittedName>
        <fullName evidence="2">Uncharacterized protein</fullName>
    </submittedName>
</protein>
<feature type="compositionally biased region" description="Low complexity" evidence="1">
    <location>
        <begin position="530"/>
        <end position="549"/>
    </location>
</feature>
<organism evidence="2 3">
    <name type="scientific">Blastomyces parvus</name>
    <dbReference type="NCBI Taxonomy" id="2060905"/>
    <lineage>
        <taxon>Eukaryota</taxon>
        <taxon>Fungi</taxon>
        <taxon>Dikarya</taxon>
        <taxon>Ascomycota</taxon>
        <taxon>Pezizomycotina</taxon>
        <taxon>Eurotiomycetes</taxon>
        <taxon>Eurotiomycetidae</taxon>
        <taxon>Onygenales</taxon>
        <taxon>Ajellomycetaceae</taxon>
        <taxon>Blastomyces</taxon>
    </lineage>
</organism>
<feature type="compositionally biased region" description="Polar residues" evidence="1">
    <location>
        <begin position="551"/>
        <end position="565"/>
    </location>
</feature>
<dbReference type="EMBL" id="PDNC01000026">
    <property type="protein sequence ID" value="PGH05874.1"/>
    <property type="molecule type" value="Genomic_DNA"/>
</dbReference>
<sequence length="816" mass="91705">MALPIQISDVLVLSQLAWKVYNFAFEKKLKPSTQYKEFANDVRSLATNLENVYRVASNATFQLETSPLGRSTDSKQLWDLTSLNEILGDYHETLRHCEKLLRDNYRYNNASDPRRGISWNSFVQPDVDRLRSRISLHNLKILFVLKPFEIDLLFRVHQDLAARMTSMHNDLRRLMGVVVPDFKEEMAHQRKDTTFVLEIPPNFALKFQQAAEINHPEFANGGQLPLTDTATAFVFHFGKGTAKLKAARFDSIAERTASVIAYVNLLKCIWLMKHMEGHQASEGSELSHWPSYVKALNQELSHECRRFSPECMDRIFAPDLSRARLEQSVFHIWPEIRRTSNLPAGQHRKRAMKELITVPLRSDSPNVVTSLRFLRILNDIPSQHCVIVTAEEQLENGTVIPERRIIDVNLESASLIPLYAMPTFSRDTNDILLRIPGEDNKFSFPSMKDLLRFQHAFTGYKPYLSYSQPDAKVAFVISNQKPIIEDAVVQLWIPKRLQGYFVDEEQSQAEEPWVENCDILRTSPIAVPRSGVPSSPLSMSSGSPQSLFSAANRSNTQPTDQRSLGSHSSSTAPSDSSRGSLGSRDHELGRSFPSLTPYSSQRSTTMTSISSKTSQSTVTVLNMGDTNGFLHQKPRRPLLVIFSRSIVGANELAITTIKIDDKTAVNIERCDCRKANSSCAITAIEQAKGTSSLQAQRFVAKEGVAEFDVAGLGFTRRKEYPHAAFKGLNRISISFKNPHERKSFGGYKCSCKLDTWGNFNNCIGSGHQGIFGEVRAIGQQELRAYHQAYEGLADIVIGHAPPPPPLSQHAQPPFLD</sequence>
<dbReference type="Proteomes" id="UP000224080">
    <property type="component" value="Unassembled WGS sequence"/>
</dbReference>
<evidence type="ECO:0000256" key="1">
    <source>
        <dbReference type="SAM" id="MobiDB-lite"/>
    </source>
</evidence>
<proteinExistence type="predicted"/>
<accession>A0A2B7X2K8</accession>
<feature type="compositionally biased region" description="Polar residues" evidence="1">
    <location>
        <begin position="593"/>
        <end position="602"/>
    </location>
</feature>
<dbReference type="OrthoDB" id="5400409at2759"/>
<feature type="compositionally biased region" description="Low complexity" evidence="1">
    <location>
        <begin position="566"/>
        <end position="582"/>
    </location>
</feature>